<gene>
    <name evidence="1" type="ORF">ABID43_004885</name>
</gene>
<sequence length="106" mass="11600">MNYVGKRRLAMAMILSAGFLEPAVARDCEGLLRMHGLLRRGASQCAFEQYNPEIVEAARQCFGEVAPGVGEHSMYAGAAEFDQMASLSGQGRACSEIERRFPMAVR</sequence>
<evidence type="ECO:0000313" key="2">
    <source>
        <dbReference type="Proteomes" id="UP001549145"/>
    </source>
</evidence>
<name>A0ABV2LDE0_9HYPH</name>
<comment type="caution">
    <text evidence="1">The sequence shown here is derived from an EMBL/GenBank/DDBJ whole genome shotgun (WGS) entry which is preliminary data.</text>
</comment>
<dbReference type="RefSeq" id="WP_238279026.1">
    <property type="nucleotide sequence ID" value="NZ_BPQL01000048.1"/>
</dbReference>
<dbReference type="Proteomes" id="UP001549145">
    <property type="component" value="Unassembled WGS sequence"/>
</dbReference>
<proteinExistence type="predicted"/>
<reference evidence="1 2" key="1">
    <citation type="submission" date="2024-06" db="EMBL/GenBank/DDBJ databases">
        <title>Genomic Encyclopedia of Type Strains, Phase IV (KMG-IV): sequencing the most valuable type-strain genomes for metagenomic binning, comparative biology and taxonomic classification.</title>
        <authorList>
            <person name="Goeker M."/>
        </authorList>
    </citation>
    <scope>NUCLEOTIDE SEQUENCE [LARGE SCALE GENOMIC DNA]</scope>
    <source>
        <strain evidence="1 2">DSM 21331</strain>
    </source>
</reference>
<accession>A0ABV2LDE0</accession>
<evidence type="ECO:0000313" key="1">
    <source>
        <dbReference type="EMBL" id="MET3695317.1"/>
    </source>
</evidence>
<keyword evidence="2" id="KW-1185">Reference proteome</keyword>
<organism evidence="1 2">
    <name type="scientific">Methylobacterium goesingense</name>
    <dbReference type="NCBI Taxonomy" id="243690"/>
    <lineage>
        <taxon>Bacteria</taxon>
        <taxon>Pseudomonadati</taxon>
        <taxon>Pseudomonadota</taxon>
        <taxon>Alphaproteobacteria</taxon>
        <taxon>Hyphomicrobiales</taxon>
        <taxon>Methylobacteriaceae</taxon>
        <taxon>Methylobacterium</taxon>
    </lineage>
</organism>
<dbReference type="EMBL" id="JBEPMM010000026">
    <property type="protein sequence ID" value="MET3695317.1"/>
    <property type="molecule type" value="Genomic_DNA"/>
</dbReference>
<protein>
    <submittedName>
        <fullName evidence="1">Uncharacterized protein</fullName>
    </submittedName>
</protein>